<dbReference type="Proteomes" id="UP000616769">
    <property type="component" value="Unassembled WGS sequence"/>
</dbReference>
<reference evidence="1 2" key="1">
    <citation type="journal article" date="2015" name="Parasit. Vectors">
        <title>Draft genome of the scabies mite.</title>
        <authorList>
            <person name="Rider S.D.Jr."/>
            <person name="Morgan M.S."/>
            <person name="Arlian L.G."/>
        </authorList>
    </citation>
    <scope>NUCLEOTIDE SEQUENCE [LARGE SCALE GENOMIC DNA]</scope>
    <source>
        <strain evidence="1">Arlian Lab</strain>
    </source>
</reference>
<evidence type="ECO:0000313" key="2">
    <source>
        <dbReference type="Proteomes" id="UP000616769"/>
    </source>
</evidence>
<comment type="caution">
    <text evidence="1">The sequence shown here is derived from an EMBL/GenBank/DDBJ whole genome shotgun (WGS) entry which is preliminary data.</text>
</comment>
<gene>
    <name evidence="1" type="ORF">QR98_0105180</name>
</gene>
<dbReference type="VEuPathDB" id="VectorBase:SSCA005686"/>
<dbReference type="AlphaFoldDB" id="A0A132AM65"/>
<accession>A0A132AM65</accession>
<protein>
    <submittedName>
        <fullName evidence="1">Uncharacterized protein</fullName>
    </submittedName>
</protein>
<evidence type="ECO:0000313" key="1">
    <source>
        <dbReference type="EMBL" id="KPM11939.1"/>
    </source>
</evidence>
<organism evidence="1 2">
    <name type="scientific">Sarcoptes scabiei</name>
    <name type="common">Itch mite</name>
    <name type="synonym">Acarus scabiei</name>
    <dbReference type="NCBI Taxonomy" id="52283"/>
    <lineage>
        <taxon>Eukaryota</taxon>
        <taxon>Metazoa</taxon>
        <taxon>Ecdysozoa</taxon>
        <taxon>Arthropoda</taxon>
        <taxon>Chelicerata</taxon>
        <taxon>Arachnida</taxon>
        <taxon>Acari</taxon>
        <taxon>Acariformes</taxon>
        <taxon>Sarcoptiformes</taxon>
        <taxon>Astigmata</taxon>
        <taxon>Psoroptidia</taxon>
        <taxon>Sarcoptoidea</taxon>
        <taxon>Sarcoptidae</taxon>
        <taxon>Sarcoptinae</taxon>
        <taxon>Sarcoptes</taxon>
    </lineage>
</organism>
<sequence>MSQVRQMSGPRVVVPDKPAGHGIARGQFDRVVEVFCAHAGEFLAVSNHVELANLSHRLGVGGYPDTVVVSALLGANGVRWRDLVAATVRQVAEYTKARQAG</sequence>
<dbReference type="EMBL" id="JXLN01018358">
    <property type="protein sequence ID" value="KPM11939.1"/>
    <property type="molecule type" value="Genomic_DNA"/>
</dbReference>
<name>A0A132AM65_SARSC</name>
<proteinExistence type="predicted"/>